<gene>
    <name evidence="3" type="ORF">VOP03_15160</name>
</gene>
<dbReference type="EMBL" id="JAYMGW010000017">
    <property type="protein sequence ID" value="MEC4266694.1"/>
    <property type="molecule type" value="Genomic_DNA"/>
</dbReference>
<evidence type="ECO:0000313" key="4">
    <source>
        <dbReference type="Proteomes" id="UP001355298"/>
    </source>
</evidence>
<organism evidence="3 4">
    <name type="scientific">Flagellimonas halotolerans</name>
    <dbReference type="NCBI Taxonomy" id="3112164"/>
    <lineage>
        <taxon>Bacteria</taxon>
        <taxon>Pseudomonadati</taxon>
        <taxon>Bacteroidota</taxon>
        <taxon>Flavobacteriia</taxon>
        <taxon>Flavobacteriales</taxon>
        <taxon>Flavobacteriaceae</taxon>
        <taxon>Flagellimonas</taxon>
    </lineage>
</organism>
<evidence type="ECO:0000256" key="1">
    <source>
        <dbReference type="SAM" id="Coils"/>
    </source>
</evidence>
<feature type="coiled-coil region" evidence="1">
    <location>
        <begin position="40"/>
        <end position="81"/>
    </location>
</feature>
<feature type="domain" description="Bacteriophage T5 Orf172 DNA-binding" evidence="2">
    <location>
        <begin position="324"/>
        <end position="407"/>
    </location>
</feature>
<sequence>MDLFNKKKVKLLSDELQKCINEKDSILSQKEELLSKYSKIIDLEKEVETIISHINDLKNKRNELSIKYDQGKRLYDELIEETKIYESKLDLISYGHYDPIFDFQDSETYKKHIEEIKRAQKHYIQNGLAIECFTTWHVDGNLKKGQAMINKQMKLMLRAFNNECDVLISKVKWNNIETIEKRIQKSYNAINRLGKSNNIEIVDTFLTMKIEELKLTHEYNLKKHEEKEAQREERARIREEEKAQRDFEIAKRKAEREEALYQKALEKAKQDLGLVSGEELIKLHNKILDLENNLKAAHDQKERALSMAQQTKSGYVYVISNIGSFGENVYKIGLTRRLEPLDRVRELGDSSVPFTFDVHALIFSTDAPALENQLHQVFKEKSVNLINFRKEFFRVTLEEIENEVNKIVDKKVEFIKLSEAQEFKESISIRESWVEQNQIEEVEHKFPKHLFDEE</sequence>
<dbReference type="InterPro" id="IPR018306">
    <property type="entry name" value="Phage_T5_Orf172_DNA-bd"/>
</dbReference>
<keyword evidence="4" id="KW-1185">Reference proteome</keyword>
<dbReference type="SMART" id="SM00974">
    <property type="entry name" value="T5orf172"/>
    <property type="match status" value="1"/>
</dbReference>
<dbReference type="RefSeq" id="WP_326279808.1">
    <property type="nucleotide sequence ID" value="NZ_JAYKYV010000017.1"/>
</dbReference>
<protein>
    <submittedName>
        <fullName evidence="3">DUF4041 domain-containing protein</fullName>
    </submittedName>
</protein>
<comment type="caution">
    <text evidence="3">The sequence shown here is derived from an EMBL/GenBank/DDBJ whole genome shotgun (WGS) entry which is preliminary data.</text>
</comment>
<evidence type="ECO:0000259" key="2">
    <source>
        <dbReference type="SMART" id="SM00974"/>
    </source>
</evidence>
<reference evidence="3 4" key="1">
    <citation type="submission" date="2024-01" db="EMBL/GenBank/DDBJ databases">
        <title>The strains designed SYSU M86414 and SYSU M84420 isolated from the marine sediment in San Sha City (Hainan Province, China).</title>
        <authorList>
            <person name="Guo D."/>
        </authorList>
    </citation>
    <scope>NUCLEOTIDE SEQUENCE [LARGE SCALE GENOMIC DNA]</scope>
    <source>
        <strain evidence="3 4">SYSU M84420</strain>
    </source>
</reference>
<dbReference type="InterPro" id="IPR025280">
    <property type="entry name" value="SNIPE"/>
</dbReference>
<dbReference type="Pfam" id="PF13250">
    <property type="entry name" value="SNIPE"/>
    <property type="match status" value="1"/>
</dbReference>
<name>A0ABU6IUK6_9FLAO</name>
<accession>A0ABU6IUK6</accession>
<evidence type="ECO:0000313" key="3">
    <source>
        <dbReference type="EMBL" id="MEC4266694.1"/>
    </source>
</evidence>
<proteinExistence type="predicted"/>
<dbReference type="Proteomes" id="UP001355298">
    <property type="component" value="Unassembled WGS sequence"/>
</dbReference>
<dbReference type="Pfam" id="PF13455">
    <property type="entry name" value="MUG113"/>
    <property type="match status" value="1"/>
</dbReference>
<keyword evidence="1" id="KW-0175">Coiled coil</keyword>
<feature type="coiled-coil region" evidence="1">
    <location>
        <begin position="220"/>
        <end position="307"/>
    </location>
</feature>